<evidence type="ECO:0000313" key="3">
    <source>
        <dbReference type="Proteomes" id="UP000236319"/>
    </source>
</evidence>
<proteinExistence type="predicted"/>
<dbReference type="PANTHER" id="PTHR22768">
    <property type="entry name" value="DNA REPLICATION COMPLEX GINS PROTEIN PSF3"/>
    <property type="match status" value="1"/>
</dbReference>
<protein>
    <submittedName>
        <fullName evidence="2">GINS complex subunit Psf3</fullName>
    </submittedName>
</protein>
<dbReference type="PANTHER" id="PTHR22768:SF0">
    <property type="entry name" value="DNA REPLICATION COMPLEX GINS PROTEIN PSF3"/>
    <property type="match status" value="1"/>
</dbReference>
<dbReference type="SUPFAM" id="SSF160059">
    <property type="entry name" value="PriA/YqbF domain"/>
    <property type="match status" value="1"/>
</dbReference>
<dbReference type="GO" id="GO:0000811">
    <property type="term" value="C:GINS complex"/>
    <property type="evidence" value="ECO:0007669"/>
    <property type="project" value="TreeGrafter"/>
</dbReference>
<accession>A0A2H6KHK6</accession>
<dbReference type="VEuPathDB" id="PiroplasmaDB:BOVATA_039680"/>
<sequence>MPMATLEQHVEELITNNRERCRHVDFVKVPCRATCPLPGMAFLCPKAQEESRSDDELLPDDELEIRFFYAKHLYRAGLCKISFPSYYKDAGALLAEATATAVGKLSPLYFQLGYELCNLLPENEWPVDNLRNVLKEAECKRRAYLLRRSETCDDTFLMGLTLSERRLHNVVMHGDSNALIAAANTRNIANFYGLQL</sequence>
<evidence type="ECO:0000259" key="1">
    <source>
        <dbReference type="Pfam" id="PF05916"/>
    </source>
</evidence>
<dbReference type="EMBL" id="BDSA01000005">
    <property type="protein sequence ID" value="GBE62475.1"/>
    <property type="molecule type" value="Genomic_DNA"/>
</dbReference>
<dbReference type="OrthoDB" id="374114at2759"/>
<evidence type="ECO:0000313" key="2">
    <source>
        <dbReference type="EMBL" id="GBE62475.1"/>
    </source>
</evidence>
<dbReference type="Proteomes" id="UP000236319">
    <property type="component" value="Unassembled WGS sequence"/>
</dbReference>
<keyword evidence="3" id="KW-1185">Reference proteome</keyword>
<dbReference type="InterPro" id="IPR021151">
    <property type="entry name" value="GINS_A"/>
</dbReference>
<dbReference type="RefSeq" id="XP_028868718.1">
    <property type="nucleotide sequence ID" value="XM_029012885.1"/>
</dbReference>
<dbReference type="GeneID" id="39876245"/>
<name>A0A2H6KHK6_9APIC</name>
<dbReference type="GO" id="GO:1902975">
    <property type="term" value="P:mitotic DNA replication initiation"/>
    <property type="evidence" value="ECO:0007669"/>
    <property type="project" value="TreeGrafter"/>
</dbReference>
<comment type="caution">
    <text evidence="2">The sequence shown here is derived from an EMBL/GenBank/DDBJ whole genome shotgun (WGS) entry which is preliminary data.</text>
</comment>
<reference evidence="2 3" key="1">
    <citation type="journal article" date="2017" name="BMC Genomics">
        <title>Whole-genome assembly of Babesia ovata and comparative genomics between closely related pathogens.</title>
        <authorList>
            <person name="Yamagishi J."/>
            <person name="Asada M."/>
            <person name="Hakimi H."/>
            <person name="Tanaka T.Q."/>
            <person name="Sugimoto C."/>
            <person name="Kawazu S."/>
        </authorList>
    </citation>
    <scope>NUCLEOTIDE SEQUENCE [LARGE SCALE GENOMIC DNA]</scope>
    <source>
        <strain evidence="2 3">Miyake</strain>
    </source>
</reference>
<dbReference type="InterPro" id="IPR010492">
    <property type="entry name" value="GINS_Psf3"/>
</dbReference>
<feature type="domain" description="GINS subunit" evidence="1">
    <location>
        <begin position="92"/>
        <end position="171"/>
    </location>
</feature>
<dbReference type="Pfam" id="PF05916">
    <property type="entry name" value="Sld5"/>
    <property type="match status" value="1"/>
</dbReference>
<dbReference type="Gene3D" id="1.20.58.2050">
    <property type="match status" value="1"/>
</dbReference>
<gene>
    <name evidence="2" type="ORF">BOVATA_039680</name>
</gene>
<dbReference type="AlphaFoldDB" id="A0A2H6KHK6"/>
<organism evidence="2 3">
    <name type="scientific">Babesia ovata</name>
    <dbReference type="NCBI Taxonomy" id="189622"/>
    <lineage>
        <taxon>Eukaryota</taxon>
        <taxon>Sar</taxon>
        <taxon>Alveolata</taxon>
        <taxon>Apicomplexa</taxon>
        <taxon>Aconoidasida</taxon>
        <taxon>Piroplasmida</taxon>
        <taxon>Babesiidae</taxon>
        <taxon>Babesia</taxon>
    </lineage>
</organism>
<dbReference type="InterPro" id="IPR038437">
    <property type="entry name" value="GINS_Psf3_sf"/>
</dbReference>